<dbReference type="OrthoDB" id="5388004at2759"/>
<dbReference type="Pfam" id="PF06220">
    <property type="entry name" value="zf-U1"/>
    <property type="match status" value="1"/>
</dbReference>
<dbReference type="GO" id="GO:0008270">
    <property type="term" value="F:zinc ion binding"/>
    <property type="evidence" value="ECO:0007669"/>
    <property type="project" value="UniProtKB-KW"/>
</dbReference>
<evidence type="ECO:0000259" key="5">
    <source>
        <dbReference type="Pfam" id="PF06220"/>
    </source>
</evidence>
<evidence type="ECO:0000313" key="6">
    <source>
        <dbReference type="EMBL" id="CDR41128.1"/>
    </source>
</evidence>
<feature type="domain" description="U1-C C2H2-type zinc finger" evidence="5">
    <location>
        <begin position="1"/>
        <end position="35"/>
    </location>
</feature>
<evidence type="ECO:0000256" key="3">
    <source>
        <dbReference type="ARBA" id="ARBA00022833"/>
    </source>
</evidence>
<dbReference type="Gene3D" id="3.30.160.60">
    <property type="entry name" value="Classic Zinc Finger"/>
    <property type="match status" value="1"/>
</dbReference>
<dbReference type="AlphaFoldDB" id="A0A061B285"/>
<name>A0A061B285_CYBFA</name>
<reference evidence="6" key="1">
    <citation type="journal article" date="2014" name="Genome Announc.">
        <title>Genome sequence of the yeast Cyberlindnera fabianii (Hansenula fabianii).</title>
        <authorList>
            <person name="Freel K.C."/>
            <person name="Sarilar V."/>
            <person name="Neuveglise C."/>
            <person name="Devillers H."/>
            <person name="Friedrich A."/>
            <person name="Schacherer J."/>
        </authorList>
    </citation>
    <scope>NUCLEOTIDE SEQUENCE</scope>
    <source>
        <strain evidence="6">YJS4271</strain>
    </source>
</reference>
<dbReference type="InterPro" id="IPR036236">
    <property type="entry name" value="Znf_C2H2_sf"/>
</dbReference>
<organism evidence="6">
    <name type="scientific">Cyberlindnera fabianii</name>
    <name type="common">Yeast</name>
    <name type="synonym">Hansenula fabianii</name>
    <dbReference type="NCBI Taxonomy" id="36022"/>
    <lineage>
        <taxon>Eukaryota</taxon>
        <taxon>Fungi</taxon>
        <taxon>Dikarya</taxon>
        <taxon>Ascomycota</taxon>
        <taxon>Saccharomycotina</taxon>
        <taxon>Saccharomycetes</taxon>
        <taxon>Phaffomycetales</taxon>
        <taxon>Phaffomycetaceae</taxon>
        <taxon>Cyberlindnera</taxon>
    </lineage>
</organism>
<evidence type="ECO:0000256" key="4">
    <source>
        <dbReference type="SAM" id="MobiDB-lite"/>
    </source>
</evidence>
<sequence>MSRFWCKSCEIFIDDNKIARKQHELSEKHKASIQRAINELHRTNRENERARIEAEKEAGTYKRHSQKKKEQSTFEEETAPTNASKEPIVGEWEEVAPKPVLRQLGSPLSVPNEDLHTIPQHELKLPASQMDNKNWNLGEDKKIEDEVLSDEEGTQTKPTVFKKRKVKS</sequence>
<dbReference type="InterPro" id="IPR013085">
    <property type="entry name" value="U1-CZ_Znf_C2H2"/>
</dbReference>
<dbReference type="SUPFAM" id="SSF57667">
    <property type="entry name" value="beta-beta-alpha zinc fingers"/>
    <property type="match status" value="1"/>
</dbReference>
<dbReference type="EMBL" id="LK052891">
    <property type="protein sequence ID" value="CDR41128.1"/>
    <property type="molecule type" value="Genomic_DNA"/>
</dbReference>
<keyword evidence="3" id="KW-0862">Zinc</keyword>
<accession>A0A061B285</accession>
<feature type="region of interest" description="Disordered" evidence="4">
    <location>
        <begin position="144"/>
        <end position="168"/>
    </location>
</feature>
<protein>
    <submittedName>
        <fullName evidence="6">CYFA0S06e02256g1_1</fullName>
    </submittedName>
</protein>
<gene>
    <name evidence="6" type="ORF">CYFA0S_06e02256g</name>
</gene>
<evidence type="ECO:0000256" key="2">
    <source>
        <dbReference type="ARBA" id="ARBA00022771"/>
    </source>
</evidence>
<feature type="compositionally biased region" description="Basic and acidic residues" evidence="4">
    <location>
        <begin position="39"/>
        <end position="60"/>
    </location>
</feature>
<evidence type="ECO:0000256" key="1">
    <source>
        <dbReference type="ARBA" id="ARBA00022723"/>
    </source>
</evidence>
<feature type="region of interest" description="Disordered" evidence="4">
    <location>
        <begin position="39"/>
        <end position="90"/>
    </location>
</feature>
<proteinExistence type="predicted"/>
<keyword evidence="1" id="KW-0479">Metal-binding</keyword>
<keyword evidence="2" id="KW-0863">Zinc-finger</keyword>